<dbReference type="Proteomes" id="UP000576645">
    <property type="component" value="Unassembled WGS sequence"/>
</dbReference>
<keyword evidence="3" id="KW-1003">Cell membrane</keyword>
<dbReference type="EMBL" id="VTXP01000011">
    <property type="protein sequence ID" value="NOJ24776.1"/>
    <property type="molecule type" value="Genomic_DNA"/>
</dbReference>
<reference evidence="12" key="1">
    <citation type="journal article" date="2015" name="BMC Genomics">
        <title>Genome mining reveals unlocked bioactive potential of marine Gram-negative bacteria.</title>
        <authorList>
            <person name="Machado H."/>
            <person name="Sonnenschein E.C."/>
            <person name="Melchiorsen J."/>
            <person name="Gram L."/>
        </authorList>
    </citation>
    <scope>NUCLEOTIDE SEQUENCE</scope>
    <source>
        <strain evidence="12">S2052</strain>
    </source>
</reference>
<sequence>MRAVEPIIKFDLALSSFCLGHRFNLPLAKLSRLISHTGDGHLYLLIGLIAWALDTTTGVAFLKVGILAFIIELPIYWALKNGFRRRRPYDRSESLTSFIQPADQYSLPSGHTAAGFLMATLIASFYPQYAIAAYGWAAAVSASRIFLGVHFFTDIVIGAGLGIACAKLALMLTM</sequence>
<keyword evidence="6 10" id="KW-1133">Transmembrane helix</keyword>
<accession>A0A837G6Y7</accession>
<evidence type="ECO:0000256" key="6">
    <source>
        <dbReference type="ARBA" id="ARBA00022989"/>
    </source>
</evidence>
<proteinExistence type="predicted"/>
<evidence type="ECO:0000256" key="3">
    <source>
        <dbReference type="ARBA" id="ARBA00022475"/>
    </source>
</evidence>
<dbReference type="AlphaFoldDB" id="A0A837G6Y7"/>
<dbReference type="PANTHER" id="PTHR14969:SF62">
    <property type="entry name" value="DECAPRENYLPHOSPHORYL-5-PHOSPHORIBOSE PHOSPHATASE RV3807C-RELATED"/>
    <property type="match status" value="1"/>
</dbReference>
<reference evidence="13 14" key="2">
    <citation type="submission" date="2019-09" db="EMBL/GenBank/DDBJ databases">
        <title>Draft genome sequencing and comparative genomics of hatchery-associated Vibrios.</title>
        <authorList>
            <person name="Kehlet-Delgado H."/>
            <person name="Mueller R.S."/>
        </authorList>
    </citation>
    <scope>NUCLEOTIDE SEQUENCE [LARGE SCALE GENOMIC DNA]</scope>
    <source>
        <strain evidence="13 14">09-121-3</strain>
    </source>
</reference>
<evidence type="ECO:0000256" key="10">
    <source>
        <dbReference type="SAM" id="Phobius"/>
    </source>
</evidence>
<feature type="transmembrane region" description="Helical" evidence="10">
    <location>
        <begin position="116"/>
        <end position="139"/>
    </location>
</feature>
<evidence type="ECO:0000256" key="9">
    <source>
        <dbReference type="ARBA" id="ARBA00047594"/>
    </source>
</evidence>
<evidence type="ECO:0000313" key="13">
    <source>
        <dbReference type="EMBL" id="NOJ24776.1"/>
    </source>
</evidence>
<keyword evidence="7 10" id="KW-0472">Membrane</keyword>
<feature type="domain" description="Phosphatidic acid phosphatase type 2/haloperoxidase" evidence="11">
    <location>
        <begin position="61"/>
        <end position="170"/>
    </location>
</feature>
<name>A0A837G6Y7_9VIBR</name>
<comment type="catalytic activity">
    <reaction evidence="9">
        <text>di-trans,octa-cis-undecaprenyl diphosphate + H2O = di-trans,octa-cis-undecaprenyl phosphate + phosphate + H(+)</text>
        <dbReference type="Rhea" id="RHEA:28094"/>
        <dbReference type="ChEBI" id="CHEBI:15377"/>
        <dbReference type="ChEBI" id="CHEBI:15378"/>
        <dbReference type="ChEBI" id="CHEBI:43474"/>
        <dbReference type="ChEBI" id="CHEBI:58405"/>
        <dbReference type="ChEBI" id="CHEBI:60392"/>
        <dbReference type="EC" id="3.6.1.27"/>
    </reaction>
</comment>
<dbReference type="PANTHER" id="PTHR14969">
    <property type="entry name" value="SPHINGOSINE-1-PHOSPHATE PHOSPHOHYDROLASE"/>
    <property type="match status" value="1"/>
</dbReference>
<evidence type="ECO:0000313" key="14">
    <source>
        <dbReference type="Proteomes" id="UP000576645"/>
    </source>
</evidence>
<evidence type="ECO:0000313" key="12">
    <source>
        <dbReference type="EMBL" id="KJY72394.1"/>
    </source>
</evidence>
<evidence type="ECO:0000256" key="8">
    <source>
        <dbReference type="ARBA" id="ARBA00032707"/>
    </source>
</evidence>
<dbReference type="GO" id="GO:0050380">
    <property type="term" value="F:undecaprenyl-diphosphatase activity"/>
    <property type="evidence" value="ECO:0007669"/>
    <property type="project" value="UniProtKB-EC"/>
</dbReference>
<evidence type="ECO:0000256" key="4">
    <source>
        <dbReference type="ARBA" id="ARBA00022692"/>
    </source>
</evidence>
<dbReference type="RefSeq" id="WP_006957828.1">
    <property type="nucleotide sequence ID" value="NZ_CP063051.1"/>
</dbReference>
<evidence type="ECO:0000256" key="7">
    <source>
        <dbReference type="ARBA" id="ARBA00023136"/>
    </source>
</evidence>
<keyword evidence="4 10" id="KW-0812">Transmembrane</keyword>
<dbReference type="EC" id="3.6.1.27" evidence="2"/>
<dbReference type="SUPFAM" id="SSF48317">
    <property type="entry name" value="Acid phosphatase/Vanadium-dependent haloperoxidase"/>
    <property type="match status" value="1"/>
</dbReference>
<feature type="transmembrane region" description="Helical" evidence="10">
    <location>
        <begin position="59"/>
        <end position="79"/>
    </location>
</feature>
<evidence type="ECO:0000259" key="11">
    <source>
        <dbReference type="SMART" id="SM00014"/>
    </source>
</evidence>
<dbReference type="CDD" id="cd01610">
    <property type="entry name" value="PAP2_like"/>
    <property type="match status" value="1"/>
</dbReference>
<evidence type="ECO:0000256" key="1">
    <source>
        <dbReference type="ARBA" id="ARBA00004651"/>
    </source>
</evidence>
<evidence type="ECO:0000256" key="5">
    <source>
        <dbReference type="ARBA" id="ARBA00022801"/>
    </source>
</evidence>
<dbReference type="GO" id="GO:0005886">
    <property type="term" value="C:plasma membrane"/>
    <property type="evidence" value="ECO:0007669"/>
    <property type="project" value="UniProtKB-SubCell"/>
</dbReference>
<gene>
    <name evidence="13" type="ORF">F0238_18785</name>
    <name evidence="12" type="ORF">TW71_12480</name>
</gene>
<protein>
    <recommendedName>
        <fullName evidence="2">undecaprenyl-diphosphate phosphatase</fullName>
        <ecNumber evidence="2">3.6.1.27</ecNumber>
    </recommendedName>
    <alternativeName>
        <fullName evidence="8">Undecaprenyl pyrophosphate phosphatase</fullName>
    </alternativeName>
</protein>
<dbReference type="InterPro" id="IPR000326">
    <property type="entry name" value="PAP2/HPO"/>
</dbReference>
<organism evidence="12">
    <name type="scientific">Vibrio coralliilyticus</name>
    <dbReference type="NCBI Taxonomy" id="190893"/>
    <lineage>
        <taxon>Bacteria</taxon>
        <taxon>Pseudomonadati</taxon>
        <taxon>Pseudomonadota</taxon>
        <taxon>Gammaproteobacteria</taxon>
        <taxon>Vibrionales</taxon>
        <taxon>Vibrionaceae</taxon>
        <taxon>Vibrio</taxon>
    </lineage>
</organism>
<keyword evidence="5" id="KW-0378">Hydrolase</keyword>
<dbReference type="Gene3D" id="1.20.144.10">
    <property type="entry name" value="Phosphatidic acid phosphatase type 2/haloperoxidase"/>
    <property type="match status" value="1"/>
</dbReference>
<evidence type="ECO:0000256" key="2">
    <source>
        <dbReference type="ARBA" id="ARBA00012374"/>
    </source>
</evidence>
<dbReference type="EMBL" id="JXXR01000014">
    <property type="protein sequence ID" value="KJY72394.1"/>
    <property type="molecule type" value="Genomic_DNA"/>
</dbReference>
<feature type="transmembrane region" description="Helical" evidence="10">
    <location>
        <begin position="33"/>
        <end position="53"/>
    </location>
</feature>
<dbReference type="SMART" id="SM00014">
    <property type="entry name" value="acidPPc"/>
    <property type="match status" value="1"/>
</dbReference>
<dbReference type="Pfam" id="PF01569">
    <property type="entry name" value="PAP2"/>
    <property type="match status" value="1"/>
</dbReference>
<dbReference type="InterPro" id="IPR036938">
    <property type="entry name" value="PAP2/HPO_sf"/>
</dbReference>
<feature type="transmembrane region" description="Helical" evidence="10">
    <location>
        <begin position="145"/>
        <end position="170"/>
    </location>
</feature>
<comment type="subcellular location">
    <subcellularLocation>
        <location evidence="1">Cell membrane</location>
        <topology evidence="1">Multi-pass membrane protein</topology>
    </subcellularLocation>
</comment>
<comment type="caution">
    <text evidence="12">The sequence shown here is derived from an EMBL/GenBank/DDBJ whole genome shotgun (WGS) entry which is preliminary data.</text>
</comment>